<dbReference type="Proteomes" id="UP000069773">
    <property type="component" value="Unassembled WGS sequence"/>
</dbReference>
<protein>
    <submittedName>
        <fullName evidence="1">Uncharacterized protein</fullName>
    </submittedName>
</protein>
<gene>
    <name evidence="1" type="ORF">RMCN_1159</name>
</gene>
<dbReference type="NCBIfam" id="NF040653">
    <property type="entry name" value="Rv1535_dom"/>
    <property type="match status" value="1"/>
</dbReference>
<evidence type="ECO:0000313" key="2">
    <source>
        <dbReference type="Proteomes" id="UP000069773"/>
    </source>
</evidence>
<dbReference type="EMBL" id="BCTA01000019">
    <property type="protein sequence ID" value="GAT08026.1"/>
    <property type="molecule type" value="Genomic_DNA"/>
</dbReference>
<keyword evidence="2" id="KW-1185">Reference proteome</keyword>
<sequence length="48" mass="5202">MVSLPFMSDFARSIGPGTLIDTGARLLTPPLREIYALLVRVGVLTIDD</sequence>
<reference evidence="1 2" key="1">
    <citation type="journal article" date="2016" name="Genome Announc.">
        <title>Draft Genome Sequences of Five Rapidly Growing Mycobacterium Species, M. thermoresistibile, M. fortuitum subsp. acetamidolyticum, M. canariasense, M. brisbanense, and M. novocastrense.</title>
        <authorList>
            <person name="Katahira K."/>
            <person name="Ogura Y."/>
            <person name="Gotoh Y."/>
            <person name="Hayashi T."/>
        </authorList>
    </citation>
    <scope>NUCLEOTIDE SEQUENCE [LARGE SCALE GENOMIC DNA]</scope>
    <source>
        <strain evidence="1 2">JCM18114</strain>
    </source>
</reference>
<accession>A0ABQ0KET6</accession>
<proteinExistence type="predicted"/>
<comment type="caution">
    <text evidence="1">The sequence shown here is derived from an EMBL/GenBank/DDBJ whole genome shotgun (WGS) entry which is preliminary data.</text>
</comment>
<organism evidence="1 2">
    <name type="scientific">Mycolicibacterium novocastrense</name>
    <name type="common">Mycobacterium novocastrense</name>
    <dbReference type="NCBI Taxonomy" id="59813"/>
    <lineage>
        <taxon>Bacteria</taxon>
        <taxon>Bacillati</taxon>
        <taxon>Actinomycetota</taxon>
        <taxon>Actinomycetes</taxon>
        <taxon>Mycobacteriales</taxon>
        <taxon>Mycobacteriaceae</taxon>
        <taxon>Mycolicibacterium</taxon>
    </lineage>
</organism>
<evidence type="ECO:0000313" key="1">
    <source>
        <dbReference type="EMBL" id="GAT08026.1"/>
    </source>
</evidence>
<name>A0ABQ0KET6_MYCNV</name>